<dbReference type="EMBL" id="FXYY01000037">
    <property type="protein sequence ID" value="SMY01200.1"/>
    <property type="molecule type" value="Genomic_DNA"/>
</dbReference>
<dbReference type="AlphaFoldDB" id="A0A2H1KN78"/>
<dbReference type="Pfam" id="PF11188">
    <property type="entry name" value="DUF2975"/>
    <property type="match status" value="1"/>
</dbReference>
<evidence type="ECO:0008006" key="4">
    <source>
        <dbReference type="Google" id="ProtNLM"/>
    </source>
</evidence>
<feature type="transmembrane region" description="Helical" evidence="1">
    <location>
        <begin position="12"/>
        <end position="35"/>
    </location>
</feature>
<gene>
    <name evidence="2" type="ORF">BLIN9172_03366</name>
</gene>
<name>A0A2H1KN78_BRELN</name>
<keyword evidence="1" id="KW-0472">Membrane</keyword>
<feature type="transmembrane region" description="Helical" evidence="1">
    <location>
        <begin position="90"/>
        <end position="117"/>
    </location>
</feature>
<keyword evidence="1" id="KW-1133">Transmembrane helix</keyword>
<evidence type="ECO:0000256" key="1">
    <source>
        <dbReference type="SAM" id="Phobius"/>
    </source>
</evidence>
<keyword evidence="1" id="KW-0812">Transmembrane</keyword>
<sequence>MTSFLPRPPLSLIVATEALLGVMFVVGLGAVSLLPGFATALGAEFPEFAGLRGPLLALGITFMVVGLIALAMLALLVCRIYTGSVLERRSLVWVDVLVGAFVFAAVLIVVGFVVISIGQAGSLFLAIIQVLTCLSFVVVACVTLVLRTLLNSAIGMRAELAAVV</sequence>
<evidence type="ECO:0000313" key="3">
    <source>
        <dbReference type="Proteomes" id="UP000234641"/>
    </source>
</evidence>
<evidence type="ECO:0000313" key="2">
    <source>
        <dbReference type="EMBL" id="SMY01200.1"/>
    </source>
</evidence>
<feature type="transmembrane region" description="Helical" evidence="1">
    <location>
        <begin position="123"/>
        <end position="146"/>
    </location>
</feature>
<reference evidence="2 3" key="1">
    <citation type="submission" date="2017-03" db="EMBL/GenBank/DDBJ databases">
        <authorList>
            <person name="Afonso C.L."/>
            <person name="Miller P.J."/>
            <person name="Scott M.A."/>
            <person name="Spackman E."/>
            <person name="Goraichik I."/>
            <person name="Dimitrov K.M."/>
            <person name="Suarez D.L."/>
            <person name="Swayne D.E."/>
        </authorList>
    </citation>
    <scope>NUCLEOTIDE SEQUENCE [LARGE SCALE GENOMIC DNA]</scope>
    <source>
        <strain evidence="2 3">ATCC 9172</strain>
    </source>
</reference>
<accession>A0A2H1KN78</accession>
<organism evidence="2 3">
    <name type="scientific">Brevibacterium linens ATCC 9172</name>
    <dbReference type="NCBI Taxonomy" id="1255617"/>
    <lineage>
        <taxon>Bacteria</taxon>
        <taxon>Bacillati</taxon>
        <taxon>Actinomycetota</taxon>
        <taxon>Actinomycetes</taxon>
        <taxon>Micrococcales</taxon>
        <taxon>Brevibacteriaceae</taxon>
        <taxon>Brevibacterium</taxon>
    </lineage>
</organism>
<proteinExistence type="predicted"/>
<dbReference type="InterPro" id="IPR021354">
    <property type="entry name" value="DUF2975"/>
</dbReference>
<protein>
    <recommendedName>
        <fullName evidence="4">DUF2975 domain-containing protein</fullName>
    </recommendedName>
</protein>
<feature type="transmembrane region" description="Helical" evidence="1">
    <location>
        <begin position="55"/>
        <end position="78"/>
    </location>
</feature>
<dbReference type="Proteomes" id="UP000234641">
    <property type="component" value="Unassembled WGS sequence"/>
</dbReference>